<evidence type="ECO:0000313" key="2">
    <source>
        <dbReference type="EMBL" id="SIR76895.1"/>
    </source>
</evidence>
<sequence length="298" mass="33317">MSDLTLSVVVPAYNEAEDIRSCLENLLTQTRPVDEIVVADNNSTDETVLIVEEIALRDERVRLLRVEEQGVINARSAGLDAATGDVLARIDADSHVPPGWAESVIHFFAQHGKHYGAATGLCSCHDLPFQDRFSGTKRRLTENARAALAGGDRRGADATRLFGSNMAITRDAWNKVRQSRSHRTDIFEDLDLTLTLHEEGVPMGLMPDAEATISGRRYLSSPTSYLRYCLRDQRTFALHGRPTERGQAIAQMLLVALPFYFVMWIPFRTYDPDNHEFSVRRLLRRRQDRPAPGGPASG</sequence>
<keyword evidence="2" id="KW-0808">Transferase</keyword>
<dbReference type="Proteomes" id="UP000186218">
    <property type="component" value="Unassembled WGS sequence"/>
</dbReference>
<protein>
    <submittedName>
        <fullName evidence="2">Glycosyl transferase family 2</fullName>
    </submittedName>
</protein>
<dbReference type="Gene3D" id="3.90.550.10">
    <property type="entry name" value="Spore Coat Polysaccharide Biosynthesis Protein SpsA, Chain A"/>
    <property type="match status" value="1"/>
</dbReference>
<dbReference type="InterPro" id="IPR050834">
    <property type="entry name" value="Glycosyltransf_2"/>
</dbReference>
<evidence type="ECO:0000259" key="1">
    <source>
        <dbReference type="Pfam" id="PF00535"/>
    </source>
</evidence>
<dbReference type="AlphaFoldDB" id="A0A1N7DMH2"/>
<dbReference type="Pfam" id="PF00535">
    <property type="entry name" value="Glycos_transf_2"/>
    <property type="match status" value="1"/>
</dbReference>
<dbReference type="CDD" id="cd00761">
    <property type="entry name" value="Glyco_tranf_GTA_type"/>
    <property type="match status" value="1"/>
</dbReference>
<organism evidence="2 3">
    <name type="scientific">Williamsia sterculiae</name>
    <dbReference type="NCBI Taxonomy" id="1344003"/>
    <lineage>
        <taxon>Bacteria</taxon>
        <taxon>Bacillati</taxon>
        <taxon>Actinomycetota</taxon>
        <taxon>Actinomycetes</taxon>
        <taxon>Mycobacteriales</taxon>
        <taxon>Nocardiaceae</taxon>
        <taxon>Williamsia</taxon>
    </lineage>
</organism>
<evidence type="ECO:0000313" key="3">
    <source>
        <dbReference type="Proteomes" id="UP000186218"/>
    </source>
</evidence>
<dbReference type="InterPro" id="IPR001173">
    <property type="entry name" value="Glyco_trans_2-like"/>
</dbReference>
<reference evidence="2 3" key="1">
    <citation type="submission" date="2017-01" db="EMBL/GenBank/DDBJ databases">
        <authorList>
            <person name="Mah S.A."/>
            <person name="Swanson W.J."/>
            <person name="Moy G.W."/>
            <person name="Vacquier V.D."/>
        </authorList>
    </citation>
    <scope>NUCLEOTIDE SEQUENCE [LARGE SCALE GENOMIC DNA]</scope>
    <source>
        <strain evidence="2 3">CPCC 203464</strain>
    </source>
</reference>
<dbReference type="RefSeq" id="WP_076476711.1">
    <property type="nucleotide sequence ID" value="NZ_FTNT01000002.1"/>
</dbReference>
<dbReference type="SUPFAM" id="SSF53448">
    <property type="entry name" value="Nucleotide-diphospho-sugar transferases"/>
    <property type="match status" value="1"/>
</dbReference>
<dbReference type="STRING" id="1344003.SAMN05445060_0755"/>
<dbReference type="InterPro" id="IPR029044">
    <property type="entry name" value="Nucleotide-diphossugar_trans"/>
</dbReference>
<dbReference type="OrthoDB" id="9802632at2"/>
<dbReference type="GO" id="GO:0016740">
    <property type="term" value="F:transferase activity"/>
    <property type="evidence" value="ECO:0007669"/>
    <property type="project" value="UniProtKB-KW"/>
</dbReference>
<name>A0A1N7DMH2_9NOCA</name>
<dbReference type="EMBL" id="FTNT01000002">
    <property type="protein sequence ID" value="SIR76895.1"/>
    <property type="molecule type" value="Genomic_DNA"/>
</dbReference>
<feature type="domain" description="Glycosyltransferase 2-like" evidence="1">
    <location>
        <begin position="7"/>
        <end position="114"/>
    </location>
</feature>
<dbReference type="PANTHER" id="PTHR43685:SF2">
    <property type="entry name" value="GLYCOSYLTRANSFERASE 2-LIKE DOMAIN-CONTAINING PROTEIN"/>
    <property type="match status" value="1"/>
</dbReference>
<gene>
    <name evidence="2" type="ORF">SAMN05445060_0755</name>
</gene>
<keyword evidence="3" id="KW-1185">Reference proteome</keyword>
<accession>A0A1N7DMH2</accession>
<dbReference type="PANTHER" id="PTHR43685">
    <property type="entry name" value="GLYCOSYLTRANSFERASE"/>
    <property type="match status" value="1"/>
</dbReference>
<proteinExistence type="predicted"/>